<keyword evidence="3" id="KW-1185">Reference proteome</keyword>
<name>A0A2T4A5D8_TRIHA</name>
<reference evidence="2 3" key="1">
    <citation type="submission" date="2016-07" db="EMBL/GenBank/DDBJ databases">
        <title>Multiple horizontal gene transfer events from other fungi enriched the ability of initially mycotrophic Trichoderma (Ascomycota) to feed on dead plant biomass.</title>
        <authorList>
            <consortium name="DOE Joint Genome Institute"/>
            <person name="Aerts A."/>
            <person name="Atanasova L."/>
            <person name="Chenthamara K."/>
            <person name="Zhang J."/>
            <person name="Grujic M."/>
            <person name="Henrissat B."/>
            <person name="Kuo A."/>
            <person name="Salamov A."/>
            <person name="Lipzen A."/>
            <person name="Labutti K."/>
            <person name="Barry K."/>
            <person name="Miao Y."/>
            <person name="Rahimi M.J."/>
            <person name="Shen Q."/>
            <person name="Grigoriev I.V."/>
            <person name="Kubicek C.P."/>
            <person name="Druzhinina I.S."/>
        </authorList>
    </citation>
    <scope>NUCLEOTIDE SEQUENCE [LARGE SCALE GENOMIC DNA]</scope>
    <source>
        <strain evidence="2 3">CBS 226.95</strain>
    </source>
</reference>
<dbReference type="Proteomes" id="UP000241690">
    <property type="component" value="Unassembled WGS sequence"/>
</dbReference>
<dbReference type="RefSeq" id="XP_024771962.1">
    <property type="nucleotide sequence ID" value="XM_024919484.1"/>
</dbReference>
<gene>
    <name evidence="2" type="ORF">M431DRAFT_510470</name>
</gene>
<dbReference type="AlphaFoldDB" id="A0A2T4A5D8"/>
<proteinExistence type="predicted"/>
<sequence>MGWATSKRRLMRKYLELRLPRLPFQGCGLLRAAKPVWEMMITADGPSVAGDRRAKKQRDCLALTNGGVGDGDDSDGDAEIVIVPGRACCARGRRLAERVEVESERKRRKKEVWRFQGAGWQSTSTSGGTCTSPVQAARFFYRLPVATVQPAWRAPGRSGPSAAVTSDGGATGDGLMDGVSDKQQMAVEEEGIKEEPECMIMVLVFL</sequence>
<organism evidence="2 3">
    <name type="scientific">Trichoderma harzianum CBS 226.95</name>
    <dbReference type="NCBI Taxonomy" id="983964"/>
    <lineage>
        <taxon>Eukaryota</taxon>
        <taxon>Fungi</taxon>
        <taxon>Dikarya</taxon>
        <taxon>Ascomycota</taxon>
        <taxon>Pezizomycotina</taxon>
        <taxon>Sordariomycetes</taxon>
        <taxon>Hypocreomycetidae</taxon>
        <taxon>Hypocreales</taxon>
        <taxon>Hypocreaceae</taxon>
        <taxon>Trichoderma</taxon>
    </lineage>
</organism>
<accession>A0A2T4A5D8</accession>
<dbReference type="GeneID" id="36628053"/>
<protein>
    <submittedName>
        <fullName evidence="2">Uncharacterized protein</fullName>
    </submittedName>
</protein>
<dbReference type="EMBL" id="KZ679684">
    <property type="protein sequence ID" value="PTB52285.1"/>
    <property type="molecule type" value="Genomic_DNA"/>
</dbReference>
<evidence type="ECO:0000256" key="1">
    <source>
        <dbReference type="SAM" id="MobiDB-lite"/>
    </source>
</evidence>
<evidence type="ECO:0000313" key="3">
    <source>
        <dbReference type="Proteomes" id="UP000241690"/>
    </source>
</evidence>
<evidence type="ECO:0000313" key="2">
    <source>
        <dbReference type="EMBL" id="PTB52285.1"/>
    </source>
</evidence>
<feature type="region of interest" description="Disordered" evidence="1">
    <location>
        <begin position="152"/>
        <end position="173"/>
    </location>
</feature>